<dbReference type="EMBL" id="NMUH01001073">
    <property type="protein sequence ID" value="MQL88611.1"/>
    <property type="molecule type" value="Genomic_DNA"/>
</dbReference>
<accession>A0A843UY87</accession>
<gene>
    <name evidence="1" type="ORF">Taro_021175</name>
</gene>
<reference evidence="1" key="1">
    <citation type="submission" date="2017-07" db="EMBL/GenBank/DDBJ databases">
        <title>Taro Niue Genome Assembly and Annotation.</title>
        <authorList>
            <person name="Atibalentja N."/>
            <person name="Keating K."/>
            <person name="Fields C.J."/>
        </authorList>
    </citation>
    <scope>NUCLEOTIDE SEQUENCE</scope>
    <source>
        <strain evidence="1">Niue_2</strain>
        <tissue evidence="1">Leaf</tissue>
    </source>
</reference>
<protein>
    <submittedName>
        <fullName evidence="1">Uncharacterized protein</fullName>
    </submittedName>
</protein>
<dbReference type="Proteomes" id="UP000652761">
    <property type="component" value="Unassembled WGS sequence"/>
</dbReference>
<sequence length="304" mass="33749">MDLGLGEALLGQSQEVAKYPPRSPPSGFLVDASAQPVVGKPSPWFPLASSCSRTPDEALDRRIGASKVQSLHNSELGSEKLASTSLDTGISVGVHRIGPLALPSLRAHGRRHQRLDSQWEPGVRVSGPLQYEPFILAAQAQQVYFTAYPNTRTTTRSELWAVCKVEPRLYPDYEVEEDHGHCNDEFFQLDDIDDFSHGHGGMLELQDDIRLCNDTKIEEVEVPNLCLRLQHNLHLRLQLCLQDEVRVTRRDSKHYKGATLVSPQANCTMEGVPKGGVGQLIPDIFGRTSHHFATERKVADARTT</sequence>
<evidence type="ECO:0000313" key="1">
    <source>
        <dbReference type="EMBL" id="MQL88611.1"/>
    </source>
</evidence>
<keyword evidence="2" id="KW-1185">Reference proteome</keyword>
<evidence type="ECO:0000313" key="2">
    <source>
        <dbReference type="Proteomes" id="UP000652761"/>
    </source>
</evidence>
<dbReference type="AlphaFoldDB" id="A0A843UY87"/>
<organism evidence="1 2">
    <name type="scientific">Colocasia esculenta</name>
    <name type="common">Wild taro</name>
    <name type="synonym">Arum esculentum</name>
    <dbReference type="NCBI Taxonomy" id="4460"/>
    <lineage>
        <taxon>Eukaryota</taxon>
        <taxon>Viridiplantae</taxon>
        <taxon>Streptophyta</taxon>
        <taxon>Embryophyta</taxon>
        <taxon>Tracheophyta</taxon>
        <taxon>Spermatophyta</taxon>
        <taxon>Magnoliopsida</taxon>
        <taxon>Liliopsida</taxon>
        <taxon>Araceae</taxon>
        <taxon>Aroideae</taxon>
        <taxon>Colocasieae</taxon>
        <taxon>Colocasia</taxon>
    </lineage>
</organism>
<comment type="caution">
    <text evidence="1">The sequence shown here is derived from an EMBL/GenBank/DDBJ whole genome shotgun (WGS) entry which is preliminary data.</text>
</comment>
<name>A0A843UY87_COLES</name>
<proteinExistence type="predicted"/>